<dbReference type="AlphaFoldDB" id="A0A8K0SXT6"/>
<evidence type="ECO:0008006" key="4">
    <source>
        <dbReference type="Google" id="ProtNLM"/>
    </source>
</evidence>
<evidence type="ECO:0000313" key="3">
    <source>
        <dbReference type="Proteomes" id="UP000813444"/>
    </source>
</evidence>
<dbReference type="EMBL" id="JAGPNK010000005">
    <property type="protein sequence ID" value="KAH7320774.1"/>
    <property type="molecule type" value="Genomic_DNA"/>
</dbReference>
<sequence>MLLLFLLFFVMRFGEREVVPGAGETAGLLHAVMCSVIAKCPSADAASAYLDRLKLPGCARRYQKAAGVLVLLQASRLPVTSHRRYLTLQSVFGQARGI</sequence>
<reference evidence="2" key="1">
    <citation type="journal article" date="2021" name="Nat. Commun.">
        <title>Genetic determinants of endophytism in the Arabidopsis root mycobiome.</title>
        <authorList>
            <person name="Mesny F."/>
            <person name="Miyauchi S."/>
            <person name="Thiergart T."/>
            <person name="Pickel B."/>
            <person name="Atanasova L."/>
            <person name="Karlsson M."/>
            <person name="Huettel B."/>
            <person name="Barry K.W."/>
            <person name="Haridas S."/>
            <person name="Chen C."/>
            <person name="Bauer D."/>
            <person name="Andreopoulos W."/>
            <person name="Pangilinan J."/>
            <person name="LaButti K."/>
            <person name="Riley R."/>
            <person name="Lipzen A."/>
            <person name="Clum A."/>
            <person name="Drula E."/>
            <person name="Henrissat B."/>
            <person name="Kohler A."/>
            <person name="Grigoriev I.V."/>
            <person name="Martin F.M."/>
            <person name="Hacquard S."/>
        </authorList>
    </citation>
    <scope>NUCLEOTIDE SEQUENCE</scope>
    <source>
        <strain evidence="2">MPI-CAGE-CH-0235</strain>
    </source>
</reference>
<proteinExistence type="predicted"/>
<keyword evidence="3" id="KW-1185">Reference proteome</keyword>
<evidence type="ECO:0000313" key="2">
    <source>
        <dbReference type="EMBL" id="KAH7320774.1"/>
    </source>
</evidence>
<accession>A0A8K0SXT6</accession>
<organism evidence="2 3">
    <name type="scientific">Stachybotrys elegans</name>
    <dbReference type="NCBI Taxonomy" id="80388"/>
    <lineage>
        <taxon>Eukaryota</taxon>
        <taxon>Fungi</taxon>
        <taxon>Dikarya</taxon>
        <taxon>Ascomycota</taxon>
        <taxon>Pezizomycotina</taxon>
        <taxon>Sordariomycetes</taxon>
        <taxon>Hypocreomycetidae</taxon>
        <taxon>Hypocreales</taxon>
        <taxon>Stachybotryaceae</taxon>
        <taxon>Stachybotrys</taxon>
    </lineage>
</organism>
<comment type="caution">
    <text evidence="2">The sequence shown here is derived from an EMBL/GenBank/DDBJ whole genome shotgun (WGS) entry which is preliminary data.</text>
</comment>
<evidence type="ECO:0000256" key="1">
    <source>
        <dbReference type="SAM" id="SignalP"/>
    </source>
</evidence>
<keyword evidence="1" id="KW-0732">Signal</keyword>
<protein>
    <recommendedName>
        <fullName evidence="4">Secreted protein</fullName>
    </recommendedName>
</protein>
<name>A0A8K0SXT6_9HYPO</name>
<feature type="signal peptide" evidence="1">
    <location>
        <begin position="1"/>
        <end position="16"/>
    </location>
</feature>
<gene>
    <name evidence="2" type="ORF">B0I35DRAFT_199402</name>
</gene>
<dbReference type="Proteomes" id="UP000813444">
    <property type="component" value="Unassembled WGS sequence"/>
</dbReference>
<feature type="chain" id="PRO_5035468804" description="Secreted protein" evidence="1">
    <location>
        <begin position="17"/>
        <end position="98"/>
    </location>
</feature>